<proteinExistence type="predicted"/>
<keyword evidence="2" id="KW-1185">Reference proteome</keyword>
<evidence type="ECO:0000313" key="2">
    <source>
        <dbReference type="Proteomes" id="UP001500968"/>
    </source>
</evidence>
<sequence>MRFGIVSDTNYEAKIDQVTNSFPSRELEDWLHFKNYGDDLECICIVLICRNPEYNFKQRIRMDKKTKTLYIDLMLDYNYFVSDITQKERINVVVEKLFDEVPKIVSKYKLKDFKSELFFSDLHKFTKKNGWF</sequence>
<name>A0ABP7U9V0_9FLAO</name>
<accession>A0ABP7U9V0</accession>
<dbReference type="Proteomes" id="UP001500968">
    <property type="component" value="Unassembled WGS sequence"/>
</dbReference>
<organism evidence="1 2">
    <name type="scientific">Flavobacterium cheonhonense</name>
    <dbReference type="NCBI Taxonomy" id="706185"/>
    <lineage>
        <taxon>Bacteria</taxon>
        <taxon>Pseudomonadati</taxon>
        <taxon>Bacteroidota</taxon>
        <taxon>Flavobacteriia</taxon>
        <taxon>Flavobacteriales</taxon>
        <taxon>Flavobacteriaceae</taxon>
        <taxon>Flavobacterium</taxon>
    </lineage>
</organism>
<protein>
    <submittedName>
        <fullName evidence="1">Uncharacterized protein</fullName>
    </submittedName>
</protein>
<comment type="caution">
    <text evidence="1">The sequence shown here is derived from an EMBL/GenBank/DDBJ whole genome shotgun (WGS) entry which is preliminary data.</text>
</comment>
<reference evidence="2" key="1">
    <citation type="journal article" date="2019" name="Int. J. Syst. Evol. Microbiol.">
        <title>The Global Catalogue of Microorganisms (GCM) 10K type strain sequencing project: providing services to taxonomists for standard genome sequencing and annotation.</title>
        <authorList>
            <consortium name="The Broad Institute Genomics Platform"/>
            <consortium name="The Broad Institute Genome Sequencing Center for Infectious Disease"/>
            <person name="Wu L."/>
            <person name="Ma J."/>
        </authorList>
    </citation>
    <scope>NUCLEOTIDE SEQUENCE [LARGE SCALE GENOMIC DNA]</scope>
    <source>
        <strain evidence="2">JCM 17064</strain>
    </source>
</reference>
<dbReference type="RefSeq" id="WP_324692299.1">
    <property type="nucleotide sequence ID" value="NZ_BAABCR010000019.1"/>
</dbReference>
<evidence type="ECO:0000313" key="1">
    <source>
        <dbReference type="EMBL" id="GAA4038626.1"/>
    </source>
</evidence>
<gene>
    <name evidence="1" type="ORF">GCM10022386_25570</name>
</gene>
<dbReference type="EMBL" id="BAABCR010000019">
    <property type="protein sequence ID" value="GAA4038626.1"/>
    <property type="molecule type" value="Genomic_DNA"/>
</dbReference>